<dbReference type="PANTHER" id="PTHR13887:SF14">
    <property type="entry name" value="DISULFIDE BOND FORMATION PROTEIN D"/>
    <property type="match status" value="1"/>
</dbReference>
<dbReference type="RefSeq" id="WP_270042245.1">
    <property type="nucleotide sequence ID" value="NZ_JAPDOD010000022.1"/>
</dbReference>
<keyword evidence="3" id="KW-0560">Oxidoreductase</keyword>
<evidence type="ECO:0000256" key="1">
    <source>
        <dbReference type="ARBA" id="ARBA00005791"/>
    </source>
</evidence>
<evidence type="ECO:0000313" key="9">
    <source>
        <dbReference type="Proteomes" id="UP001149140"/>
    </source>
</evidence>
<accession>A0A9X3S205</accession>
<dbReference type="InterPro" id="IPR036249">
    <property type="entry name" value="Thioredoxin-like_sf"/>
</dbReference>
<evidence type="ECO:0000256" key="3">
    <source>
        <dbReference type="ARBA" id="ARBA00023002"/>
    </source>
</evidence>
<proteinExistence type="inferred from homology"/>
<evidence type="ECO:0000256" key="6">
    <source>
        <dbReference type="SAM" id="Phobius"/>
    </source>
</evidence>
<organism evidence="8 9">
    <name type="scientific">Solirubrobacter ginsenosidimutans</name>
    <dbReference type="NCBI Taxonomy" id="490573"/>
    <lineage>
        <taxon>Bacteria</taxon>
        <taxon>Bacillati</taxon>
        <taxon>Actinomycetota</taxon>
        <taxon>Thermoleophilia</taxon>
        <taxon>Solirubrobacterales</taxon>
        <taxon>Solirubrobacteraceae</taxon>
        <taxon>Solirubrobacter</taxon>
    </lineage>
</organism>
<dbReference type="PANTHER" id="PTHR13887">
    <property type="entry name" value="GLUTATHIONE S-TRANSFERASE KAPPA"/>
    <property type="match status" value="1"/>
</dbReference>
<dbReference type="Pfam" id="PF13462">
    <property type="entry name" value="Thioredoxin_4"/>
    <property type="match status" value="1"/>
</dbReference>
<dbReference type="AlphaFoldDB" id="A0A9X3S205"/>
<sequence length="247" mass="25743">MSKSKRELREQRRAAERAAVVAESRRRRIRTLLGATGVAVVLVVAGIAISATGGAKAKPVAPSSASKLVAGIQEHNGVLGDPKAPVTVTEYLDLQCPICQQASTANLPAFINTYVRTGKVKLQARTLSFIGPDSVTAAKVAHGAEQQGKLWSFIETFYASQGEENSGYVTTDFLTKVADAAGVNAKQAIDFSKGQSAQSALDQADAAAQTLGVNSTPSFTVSKNGSAEKVIAVGLTDLTNKLNKAVA</sequence>
<keyword evidence="5" id="KW-0676">Redox-active center</keyword>
<keyword evidence="2" id="KW-0732">Signal</keyword>
<feature type="domain" description="Thioredoxin" evidence="7">
    <location>
        <begin position="55"/>
        <end position="209"/>
    </location>
</feature>
<keyword evidence="4" id="KW-1015">Disulfide bond</keyword>
<feature type="transmembrane region" description="Helical" evidence="6">
    <location>
        <begin position="32"/>
        <end position="55"/>
    </location>
</feature>
<dbReference type="Proteomes" id="UP001149140">
    <property type="component" value="Unassembled WGS sequence"/>
</dbReference>
<evidence type="ECO:0000313" key="8">
    <source>
        <dbReference type="EMBL" id="MDA0163004.1"/>
    </source>
</evidence>
<dbReference type="EMBL" id="JAPDOD010000022">
    <property type="protein sequence ID" value="MDA0163004.1"/>
    <property type="molecule type" value="Genomic_DNA"/>
</dbReference>
<keyword evidence="6" id="KW-0472">Membrane</keyword>
<protein>
    <submittedName>
        <fullName evidence="8">DsbA family protein</fullName>
    </submittedName>
</protein>
<keyword evidence="6" id="KW-1133">Transmembrane helix</keyword>
<gene>
    <name evidence="8" type="ORF">OM076_22215</name>
</gene>
<dbReference type="Gene3D" id="3.40.30.10">
    <property type="entry name" value="Glutaredoxin"/>
    <property type="match status" value="1"/>
</dbReference>
<reference evidence="8" key="1">
    <citation type="submission" date="2022-10" db="EMBL/GenBank/DDBJ databases">
        <title>The WGS of Solirubrobacter ginsenosidimutans DSM 21036.</title>
        <authorList>
            <person name="Jiang Z."/>
        </authorList>
    </citation>
    <scope>NUCLEOTIDE SEQUENCE</scope>
    <source>
        <strain evidence="8">DSM 21036</strain>
    </source>
</reference>
<evidence type="ECO:0000256" key="5">
    <source>
        <dbReference type="ARBA" id="ARBA00023284"/>
    </source>
</evidence>
<dbReference type="PROSITE" id="PS51352">
    <property type="entry name" value="THIOREDOXIN_2"/>
    <property type="match status" value="1"/>
</dbReference>
<keyword evidence="6" id="KW-0812">Transmembrane</keyword>
<dbReference type="InterPro" id="IPR012336">
    <property type="entry name" value="Thioredoxin-like_fold"/>
</dbReference>
<dbReference type="SUPFAM" id="SSF52833">
    <property type="entry name" value="Thioredoxin-like"/>
    <property type="match status" value="1"/>
</dbReference>
<evidence type="ECO:0000256" key="2">
    <source>
        <dbReference type="ARBA" id="ARBA00022729"/>
    </source>
</evidence>
<comment type="caution">
    <text evidence="8">The sequence shown here is derived from an EMBL/GenBank/DDBJ whole genome shotgun (WGS) entry which is preliminary data.</text>
</comment>
<comment type="similarity">
    <text evidence="1">Belongs to the thioredoxin family. DsbA subfamily.</text>
</comment>
<name>A0A9X3S205_9ACTN</name>
<dbReference type="GO" id="GO:0016491">
    <property type="term" value="F:oxidoreductase activity"/>
    <property type="evidence" value="ECO:0007669"/>
    <property type="project" value="UniProtKB-KW"/>
</dbReference>
<dbReference type="InterPro" id="IPR013766">
    <property type="entry name" value="Thioredoxin_domain"/>
</dbReference>
<evidence type="ECO:0000256" key="4">
    <source>
        <dbReference type="ARBA" id="ARBA00023157"/>
    </source>
</evidence>
<evidence type="ECO:0000259" key="7">
    <source>
        <dbReference type="PROSITE" id="PS51352"/>
    </source>
</evidence>
<keyword evidence="9" id="KW-1185">Reference proteome</keyword>